<dbReference type="PROSITE" id="PS51257">
    <property type="entry name" value="PROKAR_LIPOPROTEIN"/>
    <property type="match status" value="1"/>
</dbReference>
<accession>A0A6I6D6Z8</accession>
<evidence type="ECO:0000313" key="2">
    <source>
        <dbReference type="EMBL" id="QGT79274.1"/>
    </source>
</evidence>
<organism evidence="2 3">
    <name type="scientific">Guyparkeria halophila</name>
    <dbReference type="NCBI Taxonomy" id="47960"/>
    <lineage>
        <taxon>Bacteria</taxon>
        <taxon>Pseudomonadati</taxon>
        <taxon>Pseudomonadota</taxon>
        <taxon>Gammaproteobacteria</taxon>
        <taxon>Chromatiales</taxon>
        <taxon>Thioalkalibacteraceae</taxon>
        <taxon>Guyparkeria</taxon>
    </lineage>
</organism>
<gene>
    <name evidence="2" type="ORF">GM160_10450</name>
</gene>
<dbReference type="Proteomes" id="UP000427716">
    <property type="component" value="Chromosome"/>
</dbReference>
<keyword evidence="1" id="KW-0732">Signal</keyword>
<sequence length="148" mass="15299">MKKPLAYFALVALASGCSTAGTTQPGHSMTDDLSACLDQVNSKKDLLLVEAPVANNPLSNAIVNSLAGQSPAAEKLTAALSNRQGRPVLVFGRNEANNAALLRAALRPLPETTAGREVCLAASGAKADELRTLAASRGFELFPTRPGS</sequence>
<reference evidence="2 3" key="1">
    <citation type="submission" date="2019-11" db="EMBL/GenBank/DDBJ databases">
        <authorList>
            <person name="Zhang J."/>
            <person name="Sun C."/>
        </authorList>
    </citation>
    <scope>NUCLEOTIDE SEQUENCE [LARGE SCALE GENOMIC DNA]</scope>
    <source>
        <strain evidence="3">sp2</strain>
    </source>
</reference>
<evidence type="ECO:0000313" key="3">
    <source>
        <dbReference type="Proteomes" id="UP000427716"/>
    </source>
</evidence>
<name>A0A6I6D6Z8_9GAMM</name>
<proteinExistence type="predicted"/>
<feature type="chain" id="PRO_5026048055" description="Lipoprotein" evidence="1">
    <location>
        <begin position="21"/>
        <end position="148"/>
    </location>
</feature>
<protein>
    <recommendedName>
        <fullName evidence="4">Lipoprotein</fullName>
    </recommendedName>
</protein>
<dbReference type="AlphaFoldDB" id="A0A6I6D6Z8"/>
<evidence type="ECO:0000256" key="1">
    <source>
        <dbReference type="SAM" id="SignalP"/>
    </source>
</evidence>
<feature type="signal peptide" evidence="1">
    <location>
        <begin position="1"/>
        <end position="20"/>
    </location>
</feature>
<dbReference type="KEGG" id="ghl:GM160_10450"/>
<evidence type="ECO:0008006" key="4">
    <source>
        <dbReference type="Google" id="ProtNLM"/>
    </source>
</evidence>
<keyword evidence="3" id="KW-1185">Reference proteome</keyword>
<dbReference type="RefSeq" id="WP_136867350.1">
    <property type="nucleotide sequence ID" value="NZ_CP046415.1"/>
</dbReference>
<dbReference type="EMBL" id="CP046415">
    <property type="protein sequence ID" value="QGT79274.1"/>
    <property type="molecule type" value="Genomic_DNA"/>
</dbReference>